<proteinExistence type="predicted"/>
<dbReference type="SUPFAM" id="SSF55961">
    <property type="entry name" value="Bet v1-like"/>
    <property type="match status" value="1"/>
</dbReference>
<organism evidence="3 4">
    <name type="scientific">Stutzerimonas stutzeri</name>
    <name type="common">Pseudomonas stutzeri</name>
    <dbReference type="NCBI Taxonomy" id="316"/>
    <lineage>
        <taxon>Bacteria</taxon>
        <taxon>Pseudomonadati</taxon>
        <taxon>Pseudomonadota</taxon>
        <taxon>Gammaproteobacteria</taxon>
        <taxon>Pseudomonadales</taxon>
        <taxon>Pseudomonadaceae</taxon>
        <taxon>Stutzerimonas</taxon>
    </lineage>
</organism>
<protein>
    <submittedName>
        <fullName evidence="3">SRPBCC family protein</fullName>
    </submittedName>
</protein>
<name>A0A210XVY4_STUST</name>
<reference evidence="1" key="1">
    <citation type="submission" date="2020-02" db="EMBL/GenBank/DDBJ databases">
        <title>Synteny-based analysis reveals conserved mechanism for high triclosan tolerance in Pseudomonas, as well as instances of horizontal transfer.</title>
        <authorList>
            <person name="Mcfarland A.G."/>
            <person name="Bertucci H.K."/>
            <person name="Litmann E."/>
            <person name="Shen J."/>
            <person name="Huttenhower C."/>
            <person name="Hartmann E.M."/>
        </authorList>
    </citation>
    <scope>NUCLEOTIDE SEQUENCE</scope>
    <source>
        <strain evidence="1">109A1</strain>
    </source>
</reference>
<dbReference type="InterPro" id="IPR023393">
    <property type="entry name" value="START-like_dom_sf"/>
</dbReference>
<evidence type="ECO:0000313" key="2">
    <source>
        <dbReference type="EMBL" id="MDH0689174.1"/>
    </source>
</evidence>
<reference evidence="3" key="2">
    <citation type="submission" date="2022-09" db="EMBL/GenBank/DDBJ databases">
        <title>Intensive care unit water sources are persistently colonized with multi-drug resistant bacteria and are the site of extensive horizontal gene transfer of antibiotic resistance genes.</title>
        <authorList>
            <person name="Diorio-Toth L."/>
        </authorList>
    </citation>
    <scope>NUCLEOTIDE SEQUENCE</scope>
    <source>
        <strain evidence="2">GD03864</strain>
        <strain evidence="3">GD03947</strain>
    </source>
</reference>
<dbReference type="Proteomes" id="UP001138621">
    <property type="component" value="Unassembled WGS sequence"/>
</dbReference>
<dbReference type="GeneID" id="66822852"/>
<evidence type="ECO:0000313" key="4">
    <source>
        <dbReference type="Proteomes" id="UP001158500"/>
    </source>
</evidence>
<comment type="caution">
    <text evidence="3">The sequence shown here is derived from an EMBL/GenBank/DDBJ whole genome shotgun (WGS) entry which is preliminary data.</text>
</comment>
<evidence type="ECO:0000313" key="3">
    <source>
        <dbReference type="EMBL" id="MDH1236811.1"/>
    </source>
</evidence>
<dbReference type="Gene3D" id="3.30.530.20">
    <property type="match status" value="1"/>
</dbReference>
<evidence type="ECO:0000313" key="1">
    <source>
        <dbReference type="EMBL" id="MBA1303744.1"/>
    </source>
</evidence>
<gene>
    <name evidence="1" type="ORF">G7024_04910</name>
    <name evidence="3" type="ORF">N5C32_12280</name>
    <name evidence="2" type="ORF">N5D09_13875</name>
</gene>
<dbReference type="EMBL" id="JAOCAE010000007">
    <property type="protein sequence ID" value="MDH1236811.1"/>
    <property type="molecule type" value="Genomic_DNA"/>
</dbReference>
<dbReference type="AlphaFoldDB" id="A0A210XVY4"/>
<dbReference type="Proteomes" id="UP001161139">
    <property type="component" value="Unassembled WGS sequence"/>
</dbReference>
<sequence length="134" mass="14671">MEHVRHISVFIARASDDVYEFAADPRNLPLWAAGLARSEVRQQGGAWIADAPFGQVTIRFAARNALGVLDHEVELASGLTVHNPMRVMPYGEGSEFVFSLFRQPGMTDEQFEADALAVEADLQRLKSLLGTATG</sequence>
<accession>A0A210XVY4</accession>
<dbReference type="RefSeq" id="WP_011914610.1">
    <property type="nucleotide sequence ID" value="NC_015740.1"/>
</dbReference>
<dbReference type="EMBL" id="JAAMRD010000003">
    <property type="protein sequence ID" value="MBA1303744.1"/>
    <property type="molecule type" value="Genomic_DNA"/>
</dbReference>
<dbReference type="EMBL" id="JAOCDG010000023">
    <property type="protein sequence ID" value="MDH0689174.1"/>
    <property type="molecule type" value="Genomic_DNA"/>
</dbReference>
<dbReference type="KEGG" id="psz:PSTAB_3558"/>
<dbReference type="Proteomes" id="UP001158500">
    <property type="component" value="Unassembled WGS sequence"/>
</dbReference>
<dbReference type="Pfam" id="PF10604">
    <property type="entry name" value="Polyketide_cyc2"/>
    <property type="match status" value="1"/>
</dbReference>
<dbReference type="InterPro" id="IPR019587">
    <property type="entry name" value="Polyketide_cyclase/dehydratase"/>
</dbReference>
<dbReference type="OMA" id="NMPLWAS"/>